<dbReference type="PANTHER" id="PTHR24421">
    <property type="entry name" value="NITRATE/NITRITE SENSOR PROTEIN NARX-RELATED"/>
    <property type="match status" value="1"/>
</dbReference>
<dbReference type="Gene3D" id="3.30.565.10">
    <property type="entry name" value="Histidine kinase-like ATPase, C-terminal domain"/>
    <property type="match status" value="1"/>
</dbReference>
<dbReference type="GO" id="GO:0016020">
    <property type="term" value="C:membrane"/>
    <property type="evidence" value="ECO:0007669"/>
    <property type="project" value="InterPro"/>
</dbReference>
<evidence type="ECO:0000256" key="4">
    <source>
        <dbReference type="ARBA" id="ARBA00022679"/>
    </source>
</evidence>
<dbReference type="EC" id="2.7.13.3" evidence="2"/>
<keyword evidence="7" id="KW-0067">ATP-binding</keyword>
<sequence length="408" mass="43803">MPAPVGAEPDPSARVQRWLVDAVLGVAVFGAVAGTISADVAGDRDAEPLAYLWAFGLGALMLVRRRFPLGVLGLTFVAFWAYYMVGYPTIGLSVPTAAALYSAAEFRRAVWAVSAAVLLLGGSYFYRLVIAGQDPTRVVGYELSGHVALMTAAIALGVSMRLRRELRENTQRLLEAAEAHERSQAAAAIATERADIARELHDSLGHRTTVISLHADVAREALDRDRRAAEDALDVVKSTSGEMMDEMRRTVQMLRRQKDPRSPLSLDALEGQVFDLLPLEVHARIQTHDDERLAPDHVQAAAYRIVQEALTNVVRHSAADSAEVAVTLTDGRLQVTVRDPGPARPPRERSAQQAAGLGLHGMRERAEALGGSLAAGPEGDGFAVHATLPAVISLSQTPATRPAAEEGR</sequence>
<dbReference type="EMBL" id="JACCFY010000001">
    <property type="protein sequence ID" value="NYJ78593.1"/>
    <property type="molecule type" value="Genomic_DNA"/>
</dbReference>
<dbReference type="InterPro" id="IPR050482">
    <property type="entry name" value="Sensor_HK_TwoCompSys"/>
</dbReference>
<keyword evidence="8" id="KW-0902">Two-component regulatory system</keyword>
<feature type="transmembrane region" description="Helical" evidence="9">
    <location>
        <begin position="138"/>
        <end position="158"/>
    </location>
</feature>
<dbReference type="Pfam" id="PF02518">
    <property type="entry name" value="HATPase_c"/>
    <property type="match status" value="1"/>
</dbReference>
<accession>A0A7Z0GMU4</accession>
<dbReference type="Pfam" id="PF07730">
    <property type="entry name" value="HisKA_3"/>
    <property type="match status" value="1"/>
</dbReference>
<keyword evidence="9" id="KW-0472">Membrane</keyword>
<evidence type="ECO:0000256" key="8">
    <source>
        <dbReference type="ARBA" id="ARBA00023012"/>
    </source>
</evidence>
<dbReference type="CDD" id="cd16917">
    <property type="entry name" value="HATPase_UhpB-NarQ-NarX-like"/>
    <property type="match status" value="1"/>
</dbReference>
<evidence type="ECO:0000256" key="9">
    <source>
        <dbReference type="SAM" id="Phobius"/>
    </source>
</evidence>
<dbReference type="AlphaFoldDB" id="A0A7Z0GMU4"/>
<dbReference type="GO" id="GO:0000155">
    <property type="term" value="F:phosphorelay sensor kinase activity"/>
    <property type="evidence" value="ECO:0007669"/>
    <property type="project" value="InterPro"/>
</dbReference>
<evidence type="ECO:0000313" key="12">
    <source>
        <dbReference type="Proteomes" id="UP000535437"/>
    </source>
</evidence>
<reference evidence="11 12" key="1">
    <citation type="submission" date="2020-07" db="EMBL/GenBank/DDBJ databases">
        <title>Sequencing the genomes of 1000 actinobacteria strains.</title>
        <authorList>
            <person name="Klenk H.-P."/>
        </authorList>
    </citation>
    <scope>NUCLEOTIDE SEQUENCE [LARGE SCALE GENOMIC DNA]</scope>
    <source>
        <strain evidence="11 12">DSM 15475</strain>
    </source>
</reference>
<evidence type="ECO:0000259" key="10">
    <source>
        <dbReference type="SMART" id="SM00387"/>
    </source>
</evidence>
<keyword evidence="5" id="KW-0547">Nucleotide-binding</keyword>
<evidence type="ECO:0000256" key="5">
    <source>
        <dbReference type="ARBA" id="ARBA00022741"/>
    </source>
</evidence>
<dbReference type="SMART" id="SM00387">
    <property type="entry name" value="HATPase_c"/>
    <property type="match status" value="1"/>
</dbReference>
<feature type="transmembrane region" description="Helical" evidence="9">
    <location>
        <begin position="18"/>
        <end position="37"/>
    </location>
</feature>
<evidence type="ECO:0000256" key="1">
    <source>
        <dbReference type="ARBA" id="ARBA00000085"/>
    </source>
</evidence>
<dbReference type="Gene3D" id="1.20.5.1930">
    <property type="match status" value="1"/>
</dbReference>
<dbReference type="InterPro" id="IPR011712">
    <property type="entry name" value="Sig_transdc_His_kin_sub3_dim/P"/>
</dbReference>
<evidence type="ECO:0000313" key="11">
    <source>
        <dbReference type="EMBL" id="NYJ78593.1"/>
    </source>
</evidence>
<feature type="domain" description="Histidine kinase/HSP90-like ATPase" evidence="10">
    <location>
        <begin position="297"/>
        <end position="392"/>
    </location>
</feature>
<keyword evidence="4" id="KW-0808">Transferase</keyword>
<keyword evidence="6 11" id="KW-0418">Kinase</keyword>
<dbReference type="GO" id="GO:0005524">
    <property type="term" value="F:ATP binding"/>
    <property type="evidence" value="ECO:0007669"/>
    <property type="project" value="UniProtKB-KW"/>
</dbReference>
<dbReference type="PANTHER" id="PTHR24421:SF10">
    <property type="entry name" value="NITRATE_NITRITE SENSOR PROTEIN NARQ"/>
    <property type="match status" value="1"/>
</dbReference>
<evidence type="ECO:0000256" key="7">
    <source>
        <dbReference type="ARBA" id="ARBA00022840"/>
    </source>
</evidence>
<proteinExistence type="predicted"/>
<dbReference type="SUPFAM" id="SSF55874">
    <property type="entry name" value="ATPase domain of HSP90 chaperone/DNA topoisomerase II/histidine kinase"/>
    <property type="match status" value="1"/>
</dbReference>
<keyword evidence="12" id="KW-1185">Reference proteome</keyword>
<comment type="caution">
    <text evidence="11">The sequence shown here is derived from an EMBL/GenBank/DDBJ whole genome shotgun (WGS) entry which is preliminary data.</text>
</comment>
<dbReference type="Proteomes" id="UP000535437">
    <property type="component" value="Unassembled WGS sequence"/>
</dbReference>
<dbReference type="InterPro" id="IPR036890">
    <property type="entry name" value="HATPase_C_sf"/>
</dbReference>
<dbReference type="InterPro" id="IPR003594">
    <property type="entry name" value="HATPase_dom"/>
</dbReference>
<evidence type="ECO:0000256" key="3">
    <source>
        <dbReference type="ARBA" id="ARBA00022553"/>
    </source>
</evidence>
<name>A0A7Z0GMU4_9MICC</name>
<evidence type="ECO:0000256" key="2">
    <source>
        <dbReference type="ARBA" id="ARBA00012438"/>
    </source>
</evidence>
<evidence type="ECO:0000256" key="6">
    <source>
        <dbReference type="ARBA" id="ARBA00022777"/>
    </source>
</evidence>
<dbReference type="RefSeq" id="WP_179541917.1">
    <property type="nucleotide sequence ID" value="NZ_BAAALL010000005.1"/>
</dbReference>
<comment type="catalytic activity">
    <reaction evidence="1">
        <text>ATP + protein L-histidine = ADP + protein N-phospho-L-histidine.</text>
        <dbReference type="EC" id="2.7.13.3"/>
    </reaction>
</comment>
<protein>
    <recommendedName>
        <fullName evidence="2">histidine kinase</fullName>
        <ecNumber evidence="2">2.7.13.3</ecNumber>
    </recommendedName>
</protein>
<gene>
    <name evidence="11" type="ORF">HNR09_002004</name>
</gene>
<feature type="transmembrane region" description="Helical" evidence="9">
    <location>
        <begin position="109"/>
        <end position="126"/>
    </location>
</feature>
<keyword evidence="9" id="KW-0812">Transmembrane</keyword>
<dbReference type="GO" id="GO:0046983">
    <property type="term" value="F:protein dimerization activity"/>
    <property type="evidence" value="ECO:0007669"/>
    <property type="project" value="InterPro"/>
</dbReference>
<keyword evidence="9" id="KW-1133">Transmembrane helix</keyword>
<keyword evidence="3" id="KW-0597">Phosphoprotein</keyword>
<organism evidence="11 12">
    <name type="scientific">Nesterenkonia xinjiangensis</name>
    <dbReference type="NCBI Taxonomy" id="225327"/>
    <lineage>
        <taxon>Bacteria</taxon>
        <taxon>Bacillati</taxon>
        <taxon>Actinomycetota</taxon>
        <taxon>Actinomycetes</taxon>
        <taxon>Micrococcales</taxon>
        <taxon>Micrococcaceae</taxon>
        <taxon>Nesterenkonia</taxon>
    </lineage>
</organism>